<dbReference type="KEGG" id="llu:AKJ09_03502"/>
<keyword evidence="2" id="KW-0408">Iron</keyword>
<evidence type="ECO:0000256" key="3">
    <source>
        <dbReference type="ARBA" id="ARBA00022748"/>
    </source>
</evidence>
<gene>
    <name evidence="7" type="ORF">AKJ09_03502</name>
</gene>
<keyword evidence="2" id="KW-0479">Metal-binding</keyword>
<comment type="subcellular location">
    <subcellularLocation>
        <location evidence="1">Membrane</location>
    </subcellularLocation>
</comment>
<dbReference type="Gene3D" id="2.40.50.140">
    <property type="entry name" value="Nucleic acid-binding proteins"/>
    <property type="match status" value="1"/>
</dbReference>
<feature type="transmembrane region" description="Helical" evidence="6">
    <location>
        <begin position="61"/>
        <end position="80"/>
    </location>
</feature>
<dbReference type="Proteomes" id="UP000064967">
    <property type="component" value="Chromosome"/>
</dbReference>
<dbReference type="InterPro" id="IPR004329">
    <property type="entry name" value="CcmE"/>
</dbReference>
<dbReference type="STRING" id="1391654.AKJ09_03502"/>
<evidence type="ECO:0000256" key="4">
    <source>
        <dbReference type="ARBA" id="ARBA00023136"/>
    </source>
</evidence>
<keyword evidence="3" id="KW-0201">Cytochrome c-type biogenesis</keyword>
<dbReference type="SUPFAM" id="SSF82093">
    <property type="entry name" value="Heme chaperone CcmE"/>
    <property type="match status" value="1"/>
</dbReference>
<feature type="compositionally biased region" description="Polar residues" evidence="5">
    <location>
        <begin position="1"/>
        <end position="12"/>
    </location>
</feature>
<dbReference type="GO" id="GO:0005886">
    <property type="term" value="C:plasma membrane"/>
    <property type="evidence" value="ECO:0007669"/>
    <property type="project" value="InterPro"/>
</dbReference>
<dbReference type="GO" id="GO:0020037">
    <property type="term" value="F:heme binding"/>
    <property type="evidence" value="ECO:0007669"/>
    <property type="project" value="InterPro"/>
</dbReference>
<reference evidence="7 8" key="1">
    <citation type="submission" date="2015-08" db="EMBL/GenBank/DDBJ databases">
        <authorList>
            <person name="Babu N.S."/>
            <person name="Beckwith C.J."/>
            <person name="Beseler K.G."/>
            <person name="Brison A."/>
            <person name="Carone J.V."/>
            <person name="Caskin T.P."/>
            <person name="Diamond M."/>
            <person name="Durham M.E."/>
            <person name="Foxe J.M."/>
            <person name="Go M."/>
            <person name="Henderson B.A."/>
            <person name="Jones I.B."/>
            <person name="McGettigan J.A."/>
            <person name="Micheletti S.J."/>
            <person name="Nasrallah M.E."/>
            <person name="Ortiz D."/>
            <person name="Piller C.R."/>
            <person name="Privatt S.R."/>
            <person name="Schneider S.L."/>
            <person name="Sharp S."/>
            <person name="Smith T.C."/>
            <person name="Stanton J.D."/>
            <person name="Ullery H.E."/>
            <person name="Wilson R.J."/>
            <person name="Serrano M.G."/>
            <person name="Buck G."/>
            <person name="Lee V."/>
            <person name="Wang Y."/>
            <person name="Carvalho R."/>
            <person name="Voegtly L."/>
            <person name="Shi R."/>
            <person name="Duckworth R."/>
            <person name="Johnson A."/>
            <person name="Loviza R."/>
            <person name="Walstead R."/>
            <person name="Shah Z."/>
            <person name="Kiflezghi M."/>
            <person name="Wade K."/>
            <person name="Ball S.L."/>
            <person name="Bradley K.W."/>
            <person name="Asai D.J."/>
            <person name="Bowman C.A."/>
            <person name="Russell D.A."/>
            <person name="Pope W.H."/>
            <person name="Jacobs-Sera D."/>
            <person name="Hendrix R.W."/>
            <person name="Hatfull G.F."/>
        </authorList>
    </citation>
    <scope>NUCLEOTIDE SEQUENCE [LARGE SCALE GENOMIC DNA]</scope>
    <source>
        <strain evidence="7 8">DSM 27648</strain>
    </source>
</reference>
<dbReference type="OrthoDB" id="5521305at2"/>
<dbReference type="InterPro" id="IPR036127">
    <property type="entry name" value="CcmE-like_sf"/>
</dbReference>
<evidence type="ECO:0000313" key="7">
    <source>
        <dbReference type="EMBL" id="AKU96838.1"/>
    </source>
</evidence>
<evidence type="ECO:0000256" key="6">
    <source>
        <dbReference type="SAM" id="Phobius"/>
    </source>
</evidence>
<feature type="region of interest" description="Disordered" evidence="5">
    <location>
        <begin position="1"/>
        <end position="53"/>
    </location>
</feature>
<dbReference type="GO" id="GO:0017003">
    <property type="term" value="P:protein-heme linkage"/>
    <property type="evidence" value="ECO:0007669"/>
    <property type="project" value="InterPro"/>
</dbReference>
<keyword evidence="6" id="KW-1133">Transmembrane helix</keyword>
<evidence type="ECO:0000256" key="5">
    <source>
        <dbReference type="SAM" id="MobiDB-lite"/>
    </source>
</evidence>
<keyword evidence="2" id="KW-0349">Heme</keyword>
<name>A0A0K1PTH7_9BACT</name>
<dbReference type="Pfam" id="PF03100">
    <property type="entry name" value="CcmE"/>
    <property type="match status" value="1"/>
</dbReference>
<evidence type="ECO:0000256" key="2">
    <source>
        <dbReference type="ARBA" id="ARBA00022617"/>
    </source>
</evidence>
<proteinExistence type="predicted"/>
<keyword evidence="4 6" id="KW-0472">Membrane</keyword>
<dbReference type="GO" id="GO:0017004">
    <property type="term" value="P:cytochrome complex assembly"/>
    <property type="evidence" value="ECO:0007669"/>
    <property type="project" value="UniProtKB-KW"/>
</dbReference>
<accession>A0A0K1PTH7</accession>
<sequence>MSDAASHQNQDFSTEDAIAHDSPHDSRGDDSRSAVALEVPARRRRGSEGEEEGEDAARKRLLLLIPLVMAAAAIVALVLVGMQDKGMYSKPVDELVAQKVKFLGKPVRAEGNLVHGTLVKRDTPCEYRFTIEKNGVQVPVRFAKCVVPDTFRDVPGMDVAVTVEGELGNDNTLEASQVLAKCPSKYEMKQKAANGEKAPHAAMQME</sequence>
<evidence type="ECO:0000313" key="8">
    <source>
        <dbReference type="Proteomes" id="UP000064967"/>
    </source>
</evidence>
<keyword evidence="8" id="KW-1185">Reference proteome</keyword>
<organism evidence="7 8">
    <name type="scientific">Labilithrix luteola</name>
    <dbReference type="NCBI Taxonomy" id="1391654"/>
    <lineage>
        <taxon>Bacteria</taxon>
        <taxon>Pseudomonadati</taxon>
        <taxon>Myxococcota</taxon>
        <taxon>Polyangia</taxon>
        <taxon>Polyangiales</taxon>
        <taxon>Labilitrichaceae</taxon>
        <taxon>Labilithrix</taxon>
    </lineage>
</organism>
<dbReference type="EMBL" id="CP012333">
    <property type="protein sequence ID" value="AKU96838.1"/>
    <property type="molecule type" value="Genomic_DNA"/>
</dbReference>
<evidence type="ECO:0008006" key="9">
    <source>
        <dbReference type="Google" id="ProtNLM"/>
    </source>
</evidence>
<keyword evidence="6" id="KW-0812">Transmembrane</keyword>
<evidence type="ECO:0000256" key="1">
    <source>
        <dbReference type="ARBA" id="ARBA00004370"/>
    </source>
</evidence>
<dbReference type="RefSeq" id="WP_146648069.1">
    <property type="nucleotide sequence ID" value="NZ_CP012333.1"/>
</dbReference>
<dbReference type="InterPro" id="IPR012340">
    <property type="entry name" value="NA-bd_OB-fold"/>
</dbReference>
<feature type="compositionally biased region" description="Basic and acidic residues" evidence="5">
    <location>
        <begin position="17"/>
        <end position="32"/>
    </location>
</feature>
<protein>
    <recommendedName>
        <fullName evidence="9">Cytochrome c-type biogenesis protein CcmE, heme chaperone</fullName>
    </recommendedName>
</protein>
<dbReference type="AlphaFoldDB" id="A0A0K1PTH7"/>